<protein>
    <submittedName>
        <fullName evidence="1">Uncharacterized protein</fullName>
    </submittedName>
</protein>
<keyword evidence="2" id="KW-1185">Reference proteome</keyword>
<accession>A0A2P1P9Q4</accession>
<evidence type="ECO:0000313" key="1">
    <source>
        <dbReference type="EMBL" id="AVP88014.1"/>
    </source>
</evidence>
<organism evidence="1 2">
    <name type="scientific">Candidatus Phycorickettsia trachydisci</name>
    <dbReference type="NCBI Taxonomy" id="2115978"/>
    <lineage>
        <taxon>Bacteria</taxon>
        <taxon>Pseudomonadati</taxon>
        <taxon>Pseudomonadota</taxon>
        <taxon>Alphaproteobacteria</taxon>
        <taxon>Rickettsiales</taxon>
        <taxon>Rickettsiaceae</taxon>
        <taxon>Candidatus Phycorickettsia</taxon>
    </lineage>
</organism>
<dbReference type="KEGG" id="ptc:phytr_10870"/>
<dbReference type="AlphaFoldDB" id="A0A2P1P9Q4"/>
<dbReference type="RefSeq" id="WP_106874838.1">
    <property type="nucleotide sequence ID" value="NZ_CP027845.1"/>
</dbReference>
<sequence>MNNNNIIELGGAAVRSEISQNLMPVASEIVMPTLTASEDPVLKALIAIVTAPSVTGAVIGGAFGGMIGVITTQVMGYLVTSTVSGIKNLTVNALSGVKNLIHFQTFSNKDIDVVNCEDTLTKSMDYSNSISNPEDTTEVGISADSIDYMA</sequence>
<name>A0A2P1P9Q4_9RICK</name>
<dbReference type="EMBL" id="CP027845">
    <property type="protein sequence ID" value="AVP88014.1"/>
    <property type="molecule type" value="Genomic_DNA"/>
</dbReference>
<evidence type="ECO:0000313" key="2">
    <source>
        <dbReference type="Proteomes" id="UP000241762"/>
    </source>
</evidence>
<gene>
    <name evidence="1" type="ORF">phytr_10870</name>
</gene>
<reference evidence="1 2" key="1">
    <citation type="submission" date="2018-03" db="EMBL/GenBank/DDBJ databases">
        <title>A gene transfer event suggests a long-term partnership between eustigmatophyte algae and a novel lineage of endosymbiotic bacteria.</title>
        <authorList>
            <person name="Yurchenko T."/>
            <person name="Sevcikova T."/>
            <person name="Pribyl P."/>
            <person name="El Karkouri K."/>
            <person name="Klimes V."/>
            <person name="Amaral R."/>
            <person name="Zbrankova V."/>
            <person name="Kim E."/>
            <person name="Raoult D."/>
            <person name="Santos L.M.A."/>
            <person name="Elias M."/>
        </authorList>
    </citation>
    <scope>NUCLEOTIDE SEQUENCE [LARGE SCALE GENOMIC DNA]</scope>
    <source>
        <strain evidence="1">CCALA 838</strain>
    </source>
</reference>
<dbReference type="Proteomes" id="UP000241762">
    <property type="component" value="Chromosome"/>
</dbReference>
<proteinExistence type="predicted"/>